<organism evidence="1 2">
    <name type="scientific">Sphingobium phage Lacusarx</name>
    <dbReference type="NCBI Taxonomy" id="1980139"/>
    <lineage>
        <taxon>Viruses</taxon>
        <taxon>Duplodnaviria</taxon>
        <taxon>Heunggongvirae</taxon>
        <taxon>Uroviricota</taxon>
        <taxon>Caudoviricetes</taxon>
        <taxon>Lacusarxvirus</taxon>
        <taxon>Lacusarxvirus lacusarx</taxon>
    </lineage>
</organism>
<proteinExistence type="predicted"/>
<evidence type="ECO:0000313" key="2">
    <source>
        <dbReference type="Proteomes" id="UP000223906"/>
    </source>
</evidence>
<reference evidence="1 2" key="1">
    <citation type="submission" date="2017-02" db="EMBL/GenBank/DDBJ databases">
        <title>The first characterized phage against a member of the ecologically important #sphingomonads reveals high dissimilarity against all other known phages.</title>
        <authorList>
            <person name="Nielsen T.K."/>
            <person name="Carstens A.B."/>
            <person name="Kot W."/>
            <person name="Lametsch R."/>
            <person name="Neve H."/>
            <person name="Hansen L.H."/>
        </authorList>
    </citation>
    <scope>NUCLEOTIDE SEQUENCE [LARGE SCALE GENOMIC DNA]</scope>
</reference>
<evidence type="ECO:0000313" key="1">
    <source>
        <dbReference type="EMBL" id="ARK07583.1"/>
    </source>
</evidence>
<name>A0A1W6DXD5_9CAUD</name>
<dbReference type="EMBL" id="KY629563">
    <property type="protein sequence ID" value="ARK07583.1"/>
    <property type="molecule type" value="Genomic_DNA"/>
</dbReference>
<gene>
    <name evidence="1" type="ORF">LAV_00208</name>
</gene>
<sequence>MVKYNHALDIGFEVISADANGEDITPEMLKTALLRRIDELDREGTWIEATGKPFDTYELEA</sequence>
<accession>A0A1W6DXD5</accession>
<protein>
    <submittedName>
        <fullName evidence="1">Uncharacterized protein</fullName>
    </submittedName>
</protein>
<dbReference type="Proteomes" id="UP000223906">
    <property type="component" value="Segment"/>
</dbReference>
<keyword evidence="2" id="KW-1185">Reference proteome</keyword>